<dbReference type="InterPro" id="IPR036291">
    <property type="entry name" value="NAD(P)-bd_dom_sf"/>
</dbReference>
<dbReference type="SUPFAM" id="SSF51735">
    <property type="entry name" value="NAD(P)-binding Rossmann-fold domains"/>
    <property type="match status" value="1"/>
</dbReference>
<evidence type="ECO:0000313" key="4">
    <source>
        <dbReference type="EMBL" id="MQY47917.1"/>
    </source>
</evidence>
<evidence type="ECO:0000313" key="5">
    <source>
        <dbReference type="Proteomes" id="UP000435138"/>
    </source>
</evidence>
<keyword evidence="5" id="KW-1185">Reference proteome</keyword>
<organism evidence="4 5">
    <name type="scientific">Endobacterium cereale</name>
    <dbReference type="NCBI Taxonomy" id="2663029"/>
    <lineage>
        <taxon>Bacteria</taxon>
        <taxon>Pseudomonadati</taxon>
        <taxon>Pseudomonadota</taxon>
        <taxon>Alphaproteobacteria</taxon>
        <taxon>Hyphomicrobiales</taxon>
        <taxon>Rhizobiaceae</taxon>
        <taxon>Endobacterium</taxon>
    </lineage>
</organism>
<name>A0A6A8ADL7_9HYPH</name>
<dbReference type="InterPro" id="IPR020904">
    <property type="entry name" value="Sc_DH/Rdtase_CS"/>
</dbReference>
<dbReference type="PANTHER" id="PTHR43008:SF7">
    <property type="entry name" value="SHORT CHAIN DEHYDROGENASE_REDUCTASE (AFU_ORTHOLOGUE AFUA_2G00830)"/>
    <property type="match status" value="1"/>
</dbReference>
<proteinExistence type="inferred from homology"/>
<dbReference type="PRINTS" id="PR00081">
    <property type="entry name" value="GDHRDH"/>
</dbReference>
<dbReference type="Pfam" id="PF00106">
    <property type="entry name" value="adh_short"/>
    <property type="match status" value="1"/>
</dbReference>
<dbReference type="RefSeq" id="WP_153355496.1">
    <property type="nucleotide sequence ID" value="NZ_JAYKOO010000009.1"/>
</dbReference>
<comment type="caution">
    <text evidence="4">The sequence shown here is derived from an EMBL/GenBank/DDBJ whole genome shotgun (WGS) entry which is preliminary data.</text>
</comment>
<evidence type="ECO:0000256" key="2">
    <source>
        <dbReference type="ARBA" id="ARBA00023002"/>
    </source>
</evidence>
<comment type="similarity">
    <text evidence="1 3">Belongs to the short-chain dehydrogenases/reductases (SDR) family.</text>
</comment>
<dbReference type="CDD" id="cd05233">
    <property type="entry name" value="SDR_c"/>
    <property type="match status" value="1"/>
</dbReference>
<reference evidence="4 5" key="1">
    <citation type="submission" date="2019-11" db="EMBL/GenBank/DDBJ databases">
        <title>Genome analysis of Rhizobacterium cereale a novel genus and species isolated from maize roots in North Spain.</title>
        <authorList>
            <person name="Menendez E."/>
            <person name="Flores-Felix J.D."/>
            <person name="Ramirez-Bahena M.-H."/>
            <person name="Igual J.M."/>
            <person name="Garcia-Fraile P."/>
            <person name="Peix A."/>
            <person name="Velazquez E."/>
        </authorList>
    </citation>
    <scope>NUCLEOTIDE SEQUENCE [LARGE SCALE GENOMIC DNA]</scope>
    <source>
        <strain evidence="4 5">RZME27</strain>
    </source>
</reference>
<dbReference type="PANTHER" id="PTHR43008">
    <property type="entry name" value="BENZIL REDUCTASE"/>
    <property type="match status" value="1"/>
</dbReference>
<dbReference type="GO" id="GO:0050664">
    <property type="term" value="F:oxidoreductase activity, acting on NAD(P)H, oxygen as acceptor"/>
    <property type="evidence" value="ECO:0007669"/>
    <property type="project" value="TreeGrafter"/>
</dbReference>
<dbReference type="PRINTS" id="PR00080">
    <property type="entry name" value="SDRFAMILY"/>
</dbReference>
<gene>
    <name evidence="4" type="ORF">GAO09_17920</name>
</gene>
<dbReference type="PROSITE" id="PS00061">
    <property type="entry name" value="ADH_SHORT"/>
    <property type="match status" value="1"/>
</dbReference>
<evidence type="ECO:0000256" key="1">
    <source>
        <dbReference type="ARBA" id="ARBA00006484"/>
    </source>
</evidence>
<evidence type="ECO:0000256" key="3">
    <source>
        <dbReference type="RuleBase" id="RU000363"/>
    </source>
</evidence>
<dbReference type="Proteomes" id="UP000435138">
    <property type="component" value="Unassembled WGS sequence"/>
</dbReference>
<dbReference type="InterPro" id="IPR002347">
    <property type="entry name" value="SDR_fam"/>
</dbReference>
<accession>A0A6A8ADL7</accession>
<dbReference type="AlphaFoldDB" id="A0A6A8ADL7"/>
<dbReference type="Gene3D" id="3.40.50.720">
    <property type="entry name" value="NAD(P)-binding Rossmann-like Domain"/>
    <property type="match status" value="1"/>
</dbReference>
<dbReference type="EMBL" id="WIXI01000046">
    <property type="protein sequence ID" value="MQY47917.1"/>
    <property type="molecule type" value="Genomic_DNA"/>
</dbReference>
<sequence>MAVTHPALKKDNVAVVTGAASGIGLAAAKEFARLGLCVVLVDLEGDRLAEATRDVAALAEDGEADVVAIPTDVSRIDQLEALERAVIQRFGRVHVLMNNAGIQPGSSIFGPQANWDSVLSVNLMGIINGSRVFGPGMIAHKEPALIINTGSKQGITTPPGDPAYNVSKAGVKAFTEALQHELRNTPECKVGAHLLIPGFVFTPLAAGGRTEKPEGAWTSEQTAEFMLQSIERGDFYILCPDNDVDRATDERRMAWAIGDIIENRPPLSRWHPDYAESSKAFITRR</sequence>
<keyword evidence="2" id="KW-0560">Oxidoreductase</keyword>
<protein>
    <submittedName>
        <fullName evidence="4">SDR family NAD(P)-dependent oxidoreductase</fullName>
    </submittedName>
</protein>